<dbReference type="Pfam" id="PF25011">
    <property type="entry name" value="VSR_TRX"/>
    <property type="match status" value="1"/>
</dbReference>
<dbReference type="PANTHER" id="PTHR12601">
    <property type="entry name" value="EUKARYOTIC TRANSLATION INITIATION FACTOR 3 SUBUNIT EIF-3"/>
    <property type="match status" value="1"/>
</dbReference>
<gene>
    <name evidence="3" type="ORF">STAS_29430</name>
</gene>
<proteinExistence type="predicted"/>
<dbReference type="Proteomes" id="UP000325081">
    <property type="component" value="Unassembled WGS sequence"/>
</dbReference>
<organism evidence="3 4">
    <name type="scientific">Striga asiatica</name>
    <name type="common">Asiatic witchweed</name>
    <name type="synonym">Buchnera asiatica</name>
    <dbReference type="NCBI Taxonomy" id="4170"/>
    <lineage>
        <taxon>Eukaryota</taxon>
        <taxon>Viridiplantae</taxon>
        <taxon>Streptophyta</taxon>
        <taxon>Embryophyta</taxon>
        <taxon>Tracheophyta</taxon>
        <taxon>Spermatophyta</taxon>
        <taxon>Magnoliopsida</taxon>
        <taxon>eudicotyledons</taxon>
        <taxon>Gunneridae</taxon>
        <taxon>Pentapetalae</taxon>
        <taxon>asterids</taxon>
        <taxon>lamiids</taxon>
        <taxon>Lamiales</taxon>
        <taxon>Orobanchaceae</taxon>
        <taxon>Buchnereae</taxon>
        <taxon>Striga</taxon>
    </lineage>
</organism>
<dbReference type="PANTHER" id="PTHR12601:SF6">
    <property type="entry name" value="CLUSTERED MITOCHONDRIA PROTEIN HOMOLOG"/>
    <property type="match status" value="1"/>
</dbReference>
<evidence type="ECO:0000259" key="2">
    <source>
        <dbReference type="Pfam" id="PF25011"/>
    </source>
</evidence>
<sequence length="203" mass="23033">MLLPKKFRYELNQFSNDGERASSLLDIDEGGGDEAAGRKKPRLSKEQAATLKDTLKEQKTLNPWQFMPQYITWYCLQAFTHRKQCKSQCLKCPMKGKKYNASCAKGVIESLGLDLRKIEGLMDNTNADVDNPVLKDVQEAQIIRDRAVYKITSDFIEVATSGSIEVIRRCILPINPTDPECFHMYFGFLVQIIGRYTRTALGA</sequence>
<feature type="region of interest" description="Disordered" evidence="1">
    <location>
        <begin position="25"/>
        <end position="44"/>
    </location>
</feature>
<protein>
    <submittedName>
        <fullName evidence="3">Clustered mitochondria protein homolog</fullName>
    </submittedName>
</protein>
<evidence type="ECO:0000313" key="3">
    <source>
        <dbReference type="EMBL" id="GER51998.1"/>
    </source>
</evidence>
<dbReference type="EMBL" id="BKCP01010070">
    <property type="protein sequence ID" value="GER51998.1"/>
    <property type="molecule type" value="Genomic_DNA"/>
</dbReference>
<accession>A0A5A7R3J0</accession>
<dbReference type="InterPro" id="IPR027523">
    <property type="entry name" value="CLU_prot"/>
</dbReference>
<name>A0A5A7R3J0_STRAF</name>
<evidence type="ECO:0000256" key="1">
    <source>
        <dbReference type="SAM" id="MobiDB-lite"/>
    </source>
</evidence>
<dbReference type="InterPro" id="IPR056858">
    <property type="entry name" value="VSR_TRX"/>
</dbReference>
<evidence type="ECO:0000313" key="4">
    <source>
        <dbReference type="Proteomes" id="UP000325081"/>
    </source>
</evidence>
<comment type="caution">
    <text evidence="3">The sequence shown here is derived from an EMBL/GenBank/DDBJ whole genome shotgun (WGS) entry which is preliminary data.</text>
</comment>
<reference evidence="4" key="1">
    <citation type="journal article" date="2019" name="Curr. Biol.">
        <title>Genome Sequence of Striga asiatica Provides Insight into the Evolution of Plant Parasitism.</title>
        <authorList>
            <person name="Yoshida S."/>
            <person name="Kim S."/>
            <person name="Wafula E.K."/>
            <person name="Tanskanen J."/>
            <person name="Kim Y.M."/>
            <person name="Honaas L."/>
            <person name="Yang Z."/>
            <person name="Spallek T."/>
            <person name="Conn C.E."/>
            <person name="Ichihashi Y."/>
            <person name="Cheong K."/>
            <person name="Cui S."/>
            <person name="Der J.P."/>
            <person name="Gundlach H."/>
            <person name="Jiao Y."/>
            <person name="Hori C."/>
            <person name="Ishida J.K."/>
            <person name="Kasahara H."/>
            <person name="Kiba T."/>
            <person name="Kim M.S."/>
            <person name="Koo N."/>
            <person name="Laohavisit A."/>
            <person name="Lee Y.H."/>
            <person name="Lumba S."/>
            <person name="McCourt P."/>
            <person name="Mortimer J.C."/>
            <person name="Mutuku J.M."/>
            <person name="Nomura T."/>
            <person name="Sasaki-Sekimoto Y."/>
            <person name="Seto Y."/>
            <person name="Wang Y."/>
            <person name="Wakatake T."/>
            <person name="Sakakibara H."/>
            <person name="Demura T."/>
            <person name="Yamaguchi S."/>
            <person name="Yoneyama K."/>
            <person name="Manabe R.I."/>
            <person name="Nelson D.C."/>
            <person name="Schulman A.H."/>
            <person name="Timko M.P."/>
            <person name="dePamphilis C.W."/>
            <person name="Choi D."/>
            <person name="Shirasu K."/>
        </authorList>
    </citation>
    <scope>NUCLEOTIDE SEQUENCE [LARGE SCALE GENOMIC DNA]</scope>
    <source>
        <strain evidence="4">cv. UVA1</strain>
    </source>
</reference>
<feature type="domain" description="Vacuolar sorting receptor thioredoxin-like" evidence="2">
    <location>
        <begin position="91"/>
        <end position="146"/>
    </location>
</feature>
<dbReference type="AlphaFoldDB" id="A0A5A7R3J0"/>
<dbReference type="OrthoDB" id="1414216at2759"/>
<dbReference type="GO" id="GO:0005737">
    <property type="term" value="C:cytoplasm"/>
    <property type="evidence" value="ECO:0007669"/>
    <property type="project" value="TreeGrafter"/>
</dbReference>
<keyword evidence="4" id="KW-1185">Reference proteome</keyword>